<evidence type="ECO:0000256" key="1">
    <source>
        <dbReference type="ARBA" id="ARBA00002599"/>
    </source>
</evidence>
<evidence type="ECO:0000256" key="2">
    <source>
        <dbReference type="ARBA" id="ARBA00004418"/>
    </source>
</evidence>
<evidence type="ECO:0000256" key="8">
    <source>
        <dbReference type="ARBA" id="ARBA00022729"/>
    </source>
</evidence>
<dbReference type="PANTHER" id="PTHR38604">
    <property type="entry name" value="PERIPLASMIC NITRATE REDUCTASE, ELECTRON TRANSFER SUBUNIT"/>
    <property type="match status" value="1"/>
</dbReference>
<evidence type="ECO:0000256" key="12">
    <source>
        <dbReference type="ARBA" id="ARBA00031832"/>
    </source>
</evidence>
<evidence type="ECO:0000256" key="16">
    <source>
        <dbReference type="SAM" id="MobiDB-lite"/>
    </source>
</evidence>
<comment type="subunit">
    <text evidence="13">Component of the periplasmic nitrate reductase NapAB complex composed of NapA and NapB.</text>
</comment>
<evidence type="ECO:0000256" key="7">
    <source>
        <dbReference type="ARBA" id="ARBA00022723"/>
    </source>
</evidence>
<feature type="binding site" description="axial binding residue" evidence="15">
    <location>
        <position position="109"/>
    </location>
    <ligand>
        <name>heme c</name>
        <dbReference type="ChEBI" id="CHEBI:61717"/>
        <label>2</label>
    </ligand>
    <ligandPart>
        <name>Fe</name>
        <dbReference type="ChEBI" id="CHEBI:18248"/>
    </ligandPart>
</feature>
<evidence type="ECO:0000313" key="19">
    <source>
        <dbReference type="Proteomes" id="UP000295496"/>
    </source>
</evidence>
<accession>A0A4R1KPZ4</accession>
<evidence type="ECO:0000256" key="6">
    <source>
        <dbReference type="ARBA" id="ARBA00022617"/>
    </source>
</evidence>
<evidence type="ECO:0000256" key="5">
    <source>
        <dbReference type="ARBA" id="ARBA00022448"/>
    </source>
</evidence>
<comment type="subcellular location">
    <subcellularLocation>
        <location evidence="2 13">Periplasm</location>
    </subcellularLocation>
</comment>
<proteinExistence type="inferred from homology"/>
<evidence type="ECO:0000256" key="9">
    <source>
        <dbReference type="ARBA" id="ARBA00022764"/>
    </source>
</evidence>
<sequence>MRKYLTFILTALSAFASADVQNNIDSNNMSSNHIGSIDQLEQIPEKVAPAYTNPLKDAGNIPTTFLFQPPLVPHSIRGLQVTKNANQCLACHSPEFSPTTGAPRVPESHFQDRDGNPTGETSPRRYFCLQCHVQQTEVNPIIQNKFDTIRQNQGK</sequence>
<comment type="PTM">
    <text evidence="14">Binds 2 heme C groups per subunit.</text>
</comment>
<organism evidence="18 19">
    <name type="scientific">Lonepinella koalarum</name>
    <dbReference type="NCBI Taxonomy" id="53417"/>
    <lineage>
        <taxon>Bacteria</taxon>
        <taxon>Pseudomonadati</taxon>
        <taxon>Pseudomonadota</taxon>
        <taxon>Gammaproteobacteria</taxon>
        <taxon>Pasteurellales</taxon>
        <taxon>Pasteurellaceae</taxon>
        <taxon>Lonepinella</taxon>
    </lineage>
</organism>
<feature type="binding site" description="axial binding residue" evidence="15">
    <location>
        <position position="92"/>
    </location>
    <ligand>
        <name>heme c</name>
        <dbReference type="ChEBI" id="CHEBI:61717"/>
        <label>1</label>
    </ligand>
    <ligandPart>
        <name>Fe</name>
        <dbReference type="ChEBI" id="CHEBI:18248"/>
    </ligandPart>
</feature>
<feature type="binding site" description="covalent" evidence="14">
    <location>
        <position position="88"/>
    </location>
    <ligand>
        <name>heme c</name>
        <dbReference type="ChEBI" id="CHEBI:61717"/>
        <label>1</label>
    </ligand>
</feature>
<dbReference type="GO" id="GO:0009061">
    <property type="term" value="P:anaerobic respiration"/>
    <property type="evidence" value="ECO:0007669"/>
    <property type="project" value="InterPro"/>
</dbReference>
<evidence type="ECO:0000256" key="17">
    <source>
        <dbReference type="SAM" id="SignalP"/>
    </source>
</evidence>
<keyword evidence="6 14" id="KW-0349">Heme</keyword>
<evidence type="ECO:0000256" key="14">
    <source>
        <dbReference type="PIRSR" id="PIRSR006105-1"/>
    </source>
</evidence>
<dbReference type="Pfam" id="PF03892">
    <property type="entry name" value="NapB"/>
    <property type="match status" value="1"/>
</dbReference>
<feature type="signal peptide" evidence="17">
    <location>
        <begin position="1"/>
        <end position="18"/>
    </location>
</feature>
<evidence type="ECO:0000256" key="4">
    <source>
        <dbReference type="ARBA" id="ARBA00013773"/>
    </source>
</evidence>
<feature type="compositionally biased region" description="Basic and acidic residues" evidence="16">
    <location>
        <begin position="106"/>
        <end position="115"/>
    </location>
</feature>
<keyword evidence="5 13" id="KW-0813">Transport</keyword>
<feature type="chain" id="PRO_5030099077" description="Periplasmic nitrate reductase, electron transfer subunit" evidence="17">
    <location>
        <begin position="19"/>
        <end position="155"/>
    </location>
</feature>
<dbReference type="FunFam" id="1.10.1130.10:FF:000001">
    <property type="entry name" value="Periplasmic nitrate reductase, electron transfer subunit"/>
    <property type="match status" value="1"/>
</dbReference>
<reference evidence="18 19" key="1">
    <citation type="submission" date="2019-03" db="EMBL/GenBank/DDBJ databases">
        <title>Genomic Encyclopedia of Type Strains, Phase IV (KMG-IV): sequencing the most valuable type-strain genomes for metagenomic binning, comparative biology and taxonomic classification.</title>
        <authorList>
            <person name="Goeker M."/>
        </authorList>
    </citation>
    <scope>NUCLEOTIDE SEQUENCE [LARGE SCALE GENOMIC DNA]</scope>
    <source>
        <strain evidence="18 19">DSM 10053</strain>
    </source>
</reference>
<dbReference type="Gene3D" id="1.10.1130.10">
    <property type="entry name" value="Flavocytochrome C3, Chain A"/>
    <property type="match status" value="1"/>
</dbReference>
<keyword evidence="9 13" id="KW-0574">Periplasm</keyword>
<comment type="caution">
    <text evidence="18">The sequence shown here is derived from an EMBL/GenBank/DDBJ whole genome shotgun (WGS) entry which is preliminary data.</text>
</comment>
<dbReference type="InterPro" id="IPR005591">
    <property type="entry name" value="NapB"/>
</dbReference>
<dbReference type="InterPro" id="IPR036280">
    <property type="entry name" value="Multihaem_cyt_sf"/>
</dbReference>
<dbReference type="GO" id="GO:0042597">
    <property type="term" value="C:periplasmic space"/>
    <property type="evidence" value="ECO:0007669"/>
    <property type="project" value="UniProtKB-SubCell"/>
</dbReference>
<gene>
    <name evidence="18" type="ORF">EV692_2155</name>
</gene>
<dbReference type="AlphaFoldDB" id="A0A4R1KPZ4"/>
<evidence type="ECO:0000256" key="3">
    <source>
        <dbReference type="ARBA" id="ARBA00007368"/>
    </source>
</evidence>
<feature type="binding site" description="axial binding residue" evidence="15">
    <location>
        <position position="132"/>
    </location>
    <ligand>
        <name>heme c</name>
        <dbReference type="ChEBI" id="CHEBI:61717"/>
        <label>2</label>
    </ligand>
    <ligandPart>
        <name>Fe</name>
        <dbReference type="ChEBI" id="CHEBI:18248"/>
    </ligandPart>
</feature>
<dbReference type="PIRSF" id="PIRSF006105">
    <property type="entry name" value="NapB"/>
    <property type="match status" value="1"/>
</dbReference>
<name>A0A4R1KPZ4_9PAST</name>
<keyword evidence="19" id="KW-1185">Reference proteome</keyword>
<evidence type="ECO:0000256" key="13">
    <source>
        <dbReference type="PIRNR" id="PIRNR006105"/>
    </source>
</evidence>
<dbReference type="PANTHER" id="PTHR38604:SF1">
    <property type="entry name" value="PERIPLASMIC NITRATE REDUCTASE, ELECTRON TRANSFER SUBUNIT"/>
    <property type="match status" value="1"/>
</dbReference>
<evidence type="ECO:0000256" key="15">
    <source>
        <dbReference type="PIRSR" id="PIRSR006105-2"/>
    </source>
</evidence>
<dbReference type="GO" id="GO:0046872">
    <property type="term" value="F:metal ion binding"/>
    <property type="evidence" value="ECO:0007669"/>
    <property type="project" value="UniProtKB-KW"/>
</dbReference>
<protein>
    <recommendedName>
        <fullName evidence="4 13">Periplasmic nitrate reductase, electron transfer subunit</fullName>
    </recommendedName>
    <alternativeName>
        <fullName evidence="12 13">Diheme cytochrome c NapB</fullName>
    </alternativeName>
</protein>
<keyword evidence="7 15" id="KW-0479">Metal-binding</keyword>
<dbReference type="Proteomes" id="UP000295496">
    <property type="component" value="Unassembled WGS sequence"/>
</dbReference>
<feature type="binding site" description="axial binding residue" evidence="15">
    <location>
        <position position="74"/>
    </location>
    <ligand>
        <name>heme c</name>
        <dbReference type="ChEBI" id="CHEBI:61717"/>
        <label>1</label>
    </ligand>
    <ligandPart>
        <name>Fe</name>
        <dbReference type="ChEBI" id="CHEBI:18248"/>
    </ligandPart>
</feature>
<comment type="function">
    <text evidence="1">Electron transfer subunit of the periplasmic nitrate reductase complex NapAB. Receives electrons from the membrane-anchored tetraheme c-type NapC protein and transfers these to NapA subunit, thus allowing electron flow between membrane and periplasm. Essential for periplasmic nitrate reduction with nitrate as the terminal electron acceptor.</text>
</comment>
<feature type="binding site" description="covalent" evidence="14">
    <location>
        <position position="91"/>
    </location>
    <ligand>
        <name>heme c</name>
        <dbReference type="ChEBI" id="CHEBI:61717"/>
        <label>1</label>
    </ligand>
</feature>
<keyword evidence="10 13" id="KW-0249">Electron transport</keyword>
<keyword evidence="8 17" id="KW-0732">Signal</keyword>
<dbReference type="RefSeq" id="WP_132302724.1">
    <property type="nucleotide sequence ID" value="NZ_CP170642.1"/>
</dbReference>
<dbReference type="SUPFAM" id="SSF48695">
    <property type="entry name" value="Multiheme cytochromes"/>
    <property type="match status" value="1"/>
</dbReference>
<feature type="region of interest" description="Disordered" evidence="16">
    <location>
        <begin position="98"/>
        <end position="121"/>
    </location>
</feature>
<dbReference type="EMBL" id="SMGJ01000008">
    <property type="protein sequence ID" value="TCK67032.1"/>
    <property type="molecule type" value="Genomic_DNA"/>
</dbReference>
<evidence type="ECO:0000256" key="10">
    <source>
        <dbReference type="ARBA" id="ARBA00022982"/>
    </source>
</evidence>
<comment type="similarity">
    <text evidence="3 13">Belongs to the NapB family.</text>
</comment>
<feature type="binding site" description="covalent" evidence="14">
    <location>
        <position position="128"/>
    </location>
    <ligand>
        <name>heme c</name>
        <dbReference type="ChEBI" id="CHEBI:61717"/>
        <label>2</label>
    </ligand>
</feature>
<feature type="binding site" description="covalent" evidence="14">
    <location>
        <position position="131"/>
    </location>
    <ligand>
        <name>heme c</name>
        <dbReference type="ChEBI" id="CHEBI:61717"/>
        <label>2</label>
    </ligand>
</feature>
<evidence type="ECO:0000313" key="18">
    <source>
        <dbReference type="EMBL" id="TCK67032.1"/>
    </source>
</evidence>
<keyword evidence="11 15" id="KW-0408">Iron</keyword>
<evidence type="ECO:0000256" key="11">
    <source>
        <dbReference type="ARBA" id="ARBA00023004"/>
    </source>
</evidence>